<dbReference type="InterPro" id="IPR026444">
    <property type="entry name" value="Secre_tail"/>
</dbReference>
<reference evidence="5 6" key="1">
    <citation type="submission" date="2016-10" db="EMBL/GenBank/DDBJ databases">
        <authorList>
            <person name="de Groot N.N."/>
        </authorList>
    </citation>
    <scope>NUCLEOTIDE SEQUENCE [LARGE SCALE GENOMIC DNA]</scope>
    <source>
        <strain evidence="5 6">DSM 25232</strain>
    </source>
</reference>
<accession>A0A1H7MIK6</accession>
<name>A0A1H7MIK6_AQUAM</name>
<dbReference type="Proteomes" id="UP000198521">
    <property type="component" value="Unassembled WGS sequence"/>
</dbReference>
<dbReference type="AlphaFoldDB" id="A0A1H7MIK6"/>
<proteinExistence type="predicted"/>
<evidence type="ECO:0000313" key="5">
    <source>
        <dbReference type="EMBL" id="SEL11083.1"/>
    </source>
</evidence>
<dbReference type="EMBL" id="FOAB01000003">
    <property type="protein sequence ID" value="SEL11083.1"/>
    <property type="molecule type" value="Genomic_DNA"/>
</dbReference>
<evidence type="ECO:0000313" key="6">
    <source>
        <dbReference type="Proteomes" id="UP000198521"/>
    </source>
</evidence>
<keyword evidence="1 2" id="KW-0732">Signal</keyword>
<evidence type="ECO:0000256" key="2">
    <source>
        <dbReference type="SAM" id="SignalP"/>
    </source>
</evidence>
<dbReference type="InterPro" id="IPR025510">
    <property type="entry name" value="DUF4397"/>
</dbReference>
<evidence type="ECO:0000259" key="4">
    <source>
        <dbReference type="Pfam" id="PF18962"/>
    </source>
</evidence>
<evidence type="ECO:0000259" key="3">
    <source>
        <dbReference type="Pfam" id="PF14344"/>
    </source>
</evidence>
<dbReference type="STRING" id="1038014.SAMN04487910_1751"/>
<gene>
    <name evidence="5" type="ORF">SAMN04487910_1751</name>
</gene>
<keyword evidence="6" id="KW-1185">Reference proteome</keyword>
<feature type="signal peptide" evidence="2">
    <location>
        <begin position="1"/>
        <end position="23"/>
    </location>
</feature>
<organism evidence="5 6">
    <name type="scientific">Aquimarina amphilecti</name>
    <dbReference type="NCBI Taxonomy" id="1038014"/>
    <lineage>
        <taxon>Bacteria</taxon>
        <taxon>Pseudomonadati</taxon>
        <taxon>Bacteroidota</taxon>
        <taxon>Flavobacteriia</taxon>
        <taxon>Flavobacteriales</taxon>
        <taxon>Flavobacteriaceae</taxon>
        <taxon>Aquimarina</taxon>
    </lineage>
</organism>
<feature type="domain" description="DUF4397" evidence="3">
    <location>
        <begin position="274"/>
        <end position="397"/>
    </location>
</feature>
<protein>
    <submittedName>
        <fullName evidence="5">Por secretion system C-terminal sorting domain-containing protein</fullName>
    </submittedName>
</protein>
<dbReference type="OrthoDB" id="951108at2"/>
<dbReference type="NCBIfam" id="TIGR04183">
    <property type="entry name" value="Por_Secre_tail"/>
    <property type="match status" value="1"/>
</dbReference>
<dbReference type="RefSeq" id="WP_091407553.1">
    <property type="nucleotide sequence ID" value="NZ_FOAB01000003.1"/>
</dbReference>
<feature type="domain" description="Secretion system C-terminal sorting" evidence="4">
    <location>
        <begin position="506"/>
        <end position="576"/>
    </location>
</feature>
<dbReference type="Pfam" id="PF14344">
    <property type="entry name" value="DUF4397"/>
    <property type="match status" value="2"/>
</dbReference>
<feature type="chain" id="PRO_5011553797" evidence="2">
    <location>
        <begin position="24"/>
        <end position="579"/>
    </location>
</feature>
<sequence length="579" mass="61635">MKKSTYLFMFVFLLIGNYTIAQTARVQVIHNSPDLAAATVDIYVNGSIPDASLDNIMFRTASPFLTVPTDTALTIDITAPDAVDNSTPIFTKQLNLADGFTYILVADGIVSDTGYEPNIPFDVFSYAFGQESGLNGASNTDIVLHHGGVDAPTEIDIIDGAAAPGAPAIFNSADYGTFVGRDNSETTNGRYKSLPSIDYVIKVTDEATVETIEAYDATLTDLEGVNLAGDAVVLVASGFLDPTVNSDGADFGLFVFSALGGGGVGLEIPAVPKASVQLIHNSPDAGPVDVYVENVLTFEDVNFRVASPFFETFAKINLKIDVRPANAAATSIPVLSEIVTLDENNDYIIVVDGLVSGSGASALNYEIYDLARQAANDNTKVDVLVHHGSPDTPSVDIFETAITNGAELVDDISYTDFDGYQTLDPTAYVLEVREEGTTNVLNESNADISGFIGQSITIIASGLLTPSSGNEDQALELYVFTSSGGAGIGLGNTLSVDEFNESNTRIWPNPVLSEVNIQIPFLYNKGTVQIFDIIGKQMTSENLEKNTVNTVDVSQLGTGIYILQLNIDGKNLTTKIEIR</sequence>
<evidence type="ECO:0000256" key="1">
    <source>
        <dbReference type="ARBA" id="ARBA00022729"/>
    </source>
</evidence>
<dbReference type="Pfam" id="PF18962">
    <property type="entry name" value="Por_Secre_tail"/>
    <property type="match status" value="1"/>
</dbReference>
<feature type="domain" description="DUF4397" evidence="3">
    <location>
        <begin position="24"/>
        <end position="110"/>
    </location>
</feature>